<dbReference type="EMBL" id="JAJJMA010153669">
    <property type="protein sequence ID" value="MCL7035140.1"/>
    <property type="molecule type" value="Genomic_DNA"/>
</dbReference>
<sequence length="175" mass="20897">LLVEQQVARGRYNFLIYTSVVAAMVDCDRSMEQYVRPVLKNPDWMQSKYQQSEQLKLSLEMLLHEAKRCADEWNDVKRKYNDRRSFSTFLRHVQMFGLDWHKYIVSEDNDINVSNQPNRWSSLQASSHDVVHLRPELTSNSDWVMANMYYGRSLSLMRLLQRIQKESPDEFSRKQ</sequence>
<accession>A0AA41SHS8</accession>
<dbReference type="Proteomes" id="UP001177140">
    <property type="component" value="Unassembled WGS sequence"/>
</dbReference>
<evidence type="ECO:0000313" key="2">
    <source>
        <dbReference type="Proteomes" id="UP001177140"/>
    </source>
</evidence>
<comment type="caution">
    <text evidence="1">The sequence shown here is derived from an EMBL/GenBank/DDBJ whole genome shotgun (WGS) entry which is preliminary data.</text>
</comment>
<keyword evidence="2" id="KW-1185">Reference proteome</keyword>
<feature type="non-terminal residue" evidence="1">
    <location>
        <position position="175"/>
    </location>
</feature>
<gene>
    <name evidence="1" type="ORF">MKW94_025373</name>
</gene>
<evidence type="ECO:0000313" key="1">
    <source>
        <dbReference type="EMBL" id="MCL7035140.1"/>
    </source>
</evidence>
<protein>
    <submittedName>
        <fullName evidence="1">Uncharacterized protein</fullName>
    </submittedName>
</protein>
<organism evidence="1 2">
    <name type="scientific">Papaver nudicaule</name>
    <name type="common">Iceland poppy</name>
    <dbReference type="NCBI Taxonomy" id="74823"/>
    <lineage>
        <taxon>Eukaryota</taxon>
        <taxon>Viridiplantae</taxon>
        <taxon>Streptophyta</taxon>
        <taxon>Embryophyta</taxon>
        <taxon>Tracheophyta</taxon>
        <taxon>Spermatophyta</taxon>
        <taxon>Magnoliopsida</taxon>
        <taxon>Ranunculales</taxon>
        <taxon>Papaveraceae</taxon>
        <taxon>Papaveroideae</taxon>
        <taxon>Papaver</taxon>
    </lineage>
</organism>
<reference evidence="1" key="1">
    <citation type="submission" date="2022-03" db="EMBL/GenBank/DDBJ databases">
        <title>A functionally conserved STORR gene fusion in Papaver species that diverged 16.8 million years ago.</title>
        <authorList>
            <person name="Catania T."/>
        </authorList>
    </citation>
    <scope>NUCLEOTIDE SEQUENCE</scope>
    <source>
        <strain evidence="1">S-191538</strain>
    </source>
</reference>
<proteinExistence type="predicted"/>
<feature type="non-terminal residue" evidence="1">
    <location>
        <position position="1"/>
    </location>
</feature>
<name>A0AA41SHS8_PAPNU</name>
<dbReference type="AlphaFoldDB" id="A0AA41SHS8"/>